<protein>
    <submittedName>
        <fullName evidence="3">Uncharacterized protein</fullName>
    </submittedName>
</protein>
<keyword evidence="4" id="KW-1185">Reference proteome</keyword>
<evidence type="ECO:0000256" key="1">
    <source>
        <dbReference type="ARBA" id="ARBA00022614"/>
    </source>
</evidence>
<dbReference type="Proteomes" id="UP000683360">
    <property type="component" value="Unassembled WGS sequence"/>
</dbReference>
<dbReference type="PANTHER" id="PTHR45712:SF22">
    <property type="entry name" value="INSULIN-LIKE GROWTH FACTOR-BINDING PROTEIN COMPLEX ACID LABILE SUBUNIT"/>
    <property type="match status" value="1"/>
</dbReference>
<dbReference type="PRINTS" id="PR00019">
    <property type="entry name" value="LEURICHRPT"/>
</dbReference>
<evidence type="ECO:0000313" key="3">
    <source>
        <dbReference type="EMBL" id="CAG2205671.1"/>
    </source>
</evidence>
<sequence length="533" mass="61121">MDAVIYTKLVLILISSNLLDINNATPRNFQLEFPCAKFFKKGELIVDCSYQNLKNIPDIPPNTFYLNLQHNLITKIANSTFEHMTNLTVLDLSFNKLQSMNDQTFKGLGNLENLKLNNNKLTGEMPDKCFQYMTCLTDLDLSFNKLWRINLLTFVGLQNLQILQLNDNKLHYSIKNFPPGSFKPLESLTRLSIHNNNFMTLEYGTVFPDKTISDLSMLEILELDVNSGLDHKPILGKGFSSLKNLYLLNVRSCDAFTLENDTFTYTPNLTDIYINRCNLRVYSVSTGHEVFSKLLNLKVLQLNASDQLHPWIEENELFALISGLSKTSIEILKMSYLLNLMNSDSLSIIINKISVLLNKTSIKELYFTKNLNTHVSQTDIPVQVPSSIRILDLSANSLEVIKLNIKQVTFLNLEDNRLGNYLSNNSLMIQDSKLEYIILSNNSVYRLHTTIFIGQRYLRVIDLRFNFLTDFNLDMKSQANLEILNLKNNKIKYLSDQSMQKLDKVFKNNGNVKIDLSNNPLRCSCFTFPFLTG</sequence>
<name>A0A8S3RGX8_MYTED</name>
<comment type="caution">
    <text evidence="3">The sequence shown here is derived from an EMBL/GenBank/DDBJ whole genome shotgun (WGS) entry which is preliminary data.</text>
</comment>
<dbReference type="InterPro" id="IPR032675">
    <property type="entry name" value="LRR_dom_sf"/>
</dbReference>
<dbReference type="InterPro" id="IPR003591">
    <property type="entry name" value="Leu-rich_rpt_typical-subtyp"/>
</dbReference>
<gene>
    <name evidence="3" type="ORF">MEDL_20170</name>
</gene>
<evidence type="ECO:0000313" key="4">
    <source>
        <dbReference type="Proteomes" id="UP000683360"/>
    </source>
</evidence>
<dbReference type="PANTHER" id="PTHR45712">
    <property type="entry name" value="AGAP008170-PA"/>
    <property type="match status" value="1"/>
</dbReference>
<organism evidence="3 4">
    <name type="scientific">Mytilus edulis</name>
    <name type="common">Blue mussel</name>
    <dbReference type="NCBI Taxonomy" id="6550"/>
    <lineage>
        <taxon>Eukaryota</taxon>
        <taxon>Metazoa</taxon>
        <taxon>Spiralia</taxon>
        <taxon>Lophotrochozoa</taxon>
        <taxon>Mollusca</taxon>
        <taxon>Bivalvia</taxon>
        <taxon>Autobranchia</taxon>
        <taxon>Pteriomorphia</taxon>
        <taxon>Mytilida</taxon>
        <taxon>Mytiloidea</taxon>
        <taxon>Mytilidae</taxon>
        <taxon>Mytilinae</taxon>
        <taxon>Mytilus</taxon>
    </lineage>
</organism>
<dbReference type="Gene3D" id="3.80.10.10">
    <property type="entry name" value="Ribonuclease Inhibitor"/>
    <property type="match status" value="3"/>
</dbReference>
<dbReference type="InterPro" id="IPR050333">
    <property type="entry name" value="SLRP"/>
</dbReference>
<dbReference type="AlphaFoldDB" id="A0A8S3RGX8"/>
<dbReference type="SMART" id="SM00365">
    <property type="entry name" value="LRR_SD22"/>
    <property type="match status" value="3"/>
</dbReference>
<keyword evidence="1" id="KW-0433">Leucine-rich repeat</keyword>
<dbReference type="SUPFAM" id="SSF52058">
    <property type="entry name" value="L domain-like"/>
    <property type="match status" value="1"/>
</dbReference>
<accession>A0A8S3RGX8</accession>
<dbReference type="SMART" id="SM00369">
    <property type="entry name" value="LRR_TYP"/>
    <property type="match status" value="8"/>
</dbReference>
<dbReference type="InterPro" id="IPR001611">
    <property type="entry name" value="Leu-rich_rpt"/>
</dbReference>
<proteinExistence type="predicted"/>
<evidence type="ECO:0000256" key="2">
    <source>
        <dbReference type="ARBA" id="ARBA00022737"/>
    </source>
</evidence>
<dbReference type="Pfam" id="PF13855">
    <property type="entry name" value="LRR_8"/>
    <property type="match status" value="2"/>
</dbReference>
<dbReference type="OrthoDB" id="6130133at2759"/>
<dbReference type="GO" id="GO:0005615">
    <property type="term" value="C:extracellular space"/>
    <property type="evidence" value="ECO:0007669"/>
    <property type="project" value="TreeGrafter"/>
</dbReference>
<reference evidence="3" key="1">
    <citation type="submission" date="2021-03" db="EMBL/GenBank/DDBJ databases">
        <authorList>
            <person name="Bekaert M."/>
        </authorList>
    </citation>
    <scope>NUCLEOTIDE SEQUENCE</scope>
</reference>
<dbReference type="EMBL" id="CAJPWZ010001029">
    <property type="protein sequence ID" value="CAG2205671.1"/>
    <property type="molecule type" value="Genomic_DNA"/>
</dbReference>
<keyword evidence="2" id="KW-0677">Repeat</keyword>
<dbReference type="PROSITE" id="PS51450">
    <property type="entry name" value="LRR"/>
    <property type="match status" value="2"/>
</dbReference>